<dbReference type="Pfam" id="PF00440">
    <property type="entry name" value="TetR_N"/>
    <property type="match status" value="1"/>
</dbReference>
<keyword evidence="2 4" id="KW-0238">DNA-binding</keyword>
<keyword evidence="8" id="KW-1185">Reference proteome</keyword>
<keyword evidence="3" id="KW-0804">Transcription</keyword>
<keyword evidence="1" id="KW-0805">Transcription regulation</keyword>
<dbReference type="InterPro" id="IPR001647">
    <property type="entry name" value="HTH_TetR"/>
</dbReference>
<feature type="domain" description="HTH tetR-type" evidence="5">
    <location>
        <begin position="1"/>
        <end position="61"/>
    </location>
</feature>
<evidence type="ECO:0000313" key="6">
    <source>
        <dbReference type="EMBL" id="RKK04638.1"/>
    </source>
</evidence>
<sequence length="182" mass="19823">MEKHREILMGATRAFEAGGFRGTGVDQILASSGASTRTLYKHFGSRDGLVLEVLKERHQEFMRRLEAVDEAADPIGSLFDTLEQWLVQHGARGCMLLRAHSEYSSANKDVVALVRQQKREFAGEIAQRVKKELGHDDGDVATQVWMIFEGATAAASVSDLTVVPVAKNAASVLLAVAKGQSK</sequence>
<dbReference type="AlphaFoldDB" id="A0A3A9JV27"/>
<evidence type="ECO:0000313" key="9">
    <source>
        <dbReference type="Proteomes" id="UP000278036"/>
    </source>
</evidence>
<dbReference type="EMBL" id="RAQU01000037">
    <property type="protein sequence ID" value="RKK04638.1"/>
    <property type="molecule type" value="Genomic_DNA"/>
</dbReference>
<accession>A0A3A9JV27</accession>
<dbReference type="InterPro" id="IPR036271">
    <property type="entry name" value="Tet_transcr_reg_TetR-rel_C_sf"/>
</dbReference>
<dbReference type="PANTHER" id="PTHR47506:SF6">
    <property type="entry name" value="HTH-TYPE TRANSCRIPTIONAL REPRESSOR NEMR"/>
    <property type="match status" value="1"/>
</dbReference>
<evidence type="ECO:0000256" key="1">
    <source>
        <dbReference type="ARBA" id="ARBA00023015"/>
    </source>
</evidence>
<dbReference type="SUPFAM" id="SSF46689">
    <property type="entry name" value="Homeodomain-like"/>
    <property type="match status" value="1"/>
</dbReference>
<evidence type="ECO:0000256" key="2">
    <source>
        <dbReference type="ARBA" id="ARBA00023125"/>
    </source>
</evidence>
<protein>
    <submittedName>
        <fullName evidence="7">TetR family transcriptional regulator</fullName>
    </submittedName>
    <submittedName>
        <fullName evidence="6">TetR/AcrR family transcriptional regulator</fullName>
    </submittedName>
</protein>
<dbReference type="Gene3D" id="1.10.357.10">
    <property type="entry name" value="Tetracycline Repressor, domain 2"/>
    <property type="match status" value="1"/>
</dbReference>
<dbReference type="Proteomes" id="UP000278036">
    <property type="component" value="Unassembled WGS sequence"/>
</dbReference>
<evidence type="ECO:0000313" key="7">
    <source>
        <dbReference type="EMBL" id="RMI19304.1"/>
    </source>
</evidence>
<proteinExistence type="predicted"/>
<evidence type="ECO:0000256" key="3">
    <source>
        <dbReference type="ARBA" id="ARBA00023163"/>
    </source>
</evidence>
<dbReference type="GO" id="GO:0003677">
    <property type="term" value="F:DNA binding"/>
    <property type="evidence" value="ECO:0007669"/>
    <property type="project" value="UniProtKB-UniRule"/>
</dbReference>
<dbReference type="InParanoid" id="A0A3A9JV27"/>
<dbReference type="InterPro" id="IPR009057">
    <property type="entry name" value="Homeodomain-like_sf"/>
</dbReference>
<dbReference type="OrthoDB" id="9787680at2"/>
<evidence type="ECO:0000259" key="5">
    <source>
        <dbReference type="PROSITE" id="PS50977"/>
    </source>
</evidence>
<name>A0A3A9JV27_9PROT</name>
<dbReference type="PROSITE" id="PS50977">
    <property type="entry name" value="HTH_TETR_2"/>
    <property type="match status" value="1"/>
</dbReference>
<reference evidence="6 9" key="1">
    <citation type="submission" date="2018-09" db="EMBL/GenBank/DDBJ databases">
        <title>Roseomonas sp. nov., isolated from feces of Tibetan antelopes in the Qinghai-Tibet plateau, China.</title>
        <authorList>
            <person name="Tian Z."/>
        </authorList>
    </citation>
    <scope>NUCLEOTIDE SEQUENCE [LARGE SCALE GENOMIC DNA]</scope>
    <source>
        <strain evidence="7 8">Z23</strain>
        <strain evidence="6 9">Z24</strain>
    </source>
</reference>
<dbReference type="PRINTS" id="PR00455">
    <property type="entry name" value="HTHTETR"/>
</dbReference>
<dbReference type="SUPFAM" id="SSF48498">
    <property type="entry name" value="Tetracyclin repressor-like, C-terminal domain"/>
    <property type="match status" value="1"/>
</dbReference>
<gene>
    <name evidence="6" type="ORF">D6Z83_08360</name>
    <name evidence="7" type="ORF">EBE87_20775</name>
</gene>
<evidence type="ECO:0000313" key="8">
    <source>
        <dbReference type="Proteomes" id="UP000274097"/>
    </source>
</evidence>
<comment type="caution">
    <text evidence="6">The sequence shown here is derived from an EMBL/GenBank/DDBJ whole genome shotgun (WGS) entry which is preliminary data.</text>
</comment>
<feature type="DNA-binding region" description="H-T-H motif" evidence="4">
    <location>
        <begin position="24"/>
        <end position="43"/>
    </location>
</feature>
<dbReference type="PANTHER" id="PTHR47506">
    <property type="entry name" value="TRANSCRIPTIONAL REGULATORY PROTEIN"/>
    <property type="match status" value="1"/>
</dbReference>
<dbReference type="Proteomes" id="UP000274097">
    <property type="component" value="Unassembled WGS sequence"/>
</dbReference>
<organism evidence="6 9">
    <name type="scientific">Teichococcus wenyumeiae</name>
    <dbReference type="NCBI Taxonomy" id="2478470"/>
    <lineage>
        <taxon>Bacteria</taxon>
        <taxon>Pseudomonadati</taxon>
        <taxon>Pseudomonadota</taxon>
        <taxon>Alphaproteobacteria</taxon>
        <taxon>Acetobacterales</taxon>
        <taxon>Roseomonadaceae</taxon>
        <taxon>Roseomonas</taxon>
    </lineage>
</organism>
<dbReference type="EMBL" id="RFLX01000021">
    <property type="protein sequence ID" value="RMI19304.1"/>
    <property type="molecule type" value="Genomic_DNA"/>
</dbReference>
<dbReference type="RefSeq" id="WP_120637868.1">
    <property type="nucleotide sequence ID" value="NZ_RAQU01000037.1"/>
</dbReference>
<evidence type="ECO:0000256" key="4">
    <source>
        <dbReference type="PROSITE-ProRule" id="PRU00335"/>
    </source>
</evidence>